<gene>
    <name evidence="2" type="ORF">NC998_26145</name>
</gene>
<protein>
    <submittedName>
        <fullName evidence="2">Site-specific integrase</fullName>
    </submittedName>
</protein>
<sequence length="705" mass="82973">MSKKLSVFKVIELYKESLQAVHSPEQWKYLFNHLNTGFLRFVATGMGFKRQGSQGKMTKHDTQRAWDFFRNLSSDRLMEIEDALYRGYDLLNPPQASRNTYGAAVKGCLKWTQAEGFYPGSGSDDWEQKCAPRMHQGRGGIAEMRLTERRGRYPQYGLRPEELTATQQQNEAAFRTFYSGYCRPRNLVKTLEASSIDIYLEQSRLFLGFFKNVYQPGIPEEQLNFDLLLPKVSEEDLEDLSRRETRKLWQEGIDQTDDWVMAYQQYINEFCGSFSPHTWAGKESALLAIAKFQYRTLVSRRQDFYQIPMITHLQDQCSATEVLREQWRRTKKSVVKQEDKWPDPVLGETALETLYKEVTEPLRLEARPHNSRKQIRARTSIAKSTFIFLFWYLLTTFPPRRQEDYRETRIALSCPIKKPEEVPVHGLYLPPIEFKHRKKNRNGQLADNCLSRVYKHAGKNYPEGVYVIDFNDYKTDGFYGRQTFIIPNRLFSDNLTFYDYMDRWLFGEWMQTKSVKAEVYRGWQREFLGKRMLLITAGRMDFDPKDHHQPLEDEVGEQYIWGYWWVKPRAGNKFCDSNLARSFSTLAHRLMKTPKRPTPHTLRYIWATWAFQKGLSDRQLESLAYMMGHSLETLKRMYDRSTHEDKIRPIQAAIDEVLLRDLEDVHSMAQAAFSLSEMTMMAKGLSQEERQQLIQQLLNDEPSDI</sequence>
<dbReference type="InterPro" id="IPR011010">
    <property type="entry name" value="DNA_brk_join_enz"/>
</dbReference>
<dbReference type="Proteomes" id="UP001464891">
    <property type="component" value="Unassembled WGS sequence"/>
</dbReference>
<comment type="caution">
    <text evidence="2">The sequence shown here is derived from an EMBL/GenBank/DDBJ whole genome shotgun (WGS) entry which is preliminary data.</text>
</comment>
<dbReference type="SUPFAM" id="SSF56349">
    <property type="entry name" value="DNA breaking-rejoining enzymes"/>
    <property type="match status" value="1"/>
</dbReference>
<evidence type="ECO:0000256" key="1">
    <source>
        <dbReference type="ARBA" id="ARBA00023172"/>
    </source>
</evidence>
<dbReference type="RefSeq" id="WP_190442051.1">
    <property type="nucleotide sequence ID" value="NZ_JAMPKM010000034.1"/>
</dbReference>
<proteinExistence type="predicted"/>
<reference evidence="2 3" key="1">
    <citation type="submission" date="2022-04" db="EMBL/GenBank/DDBJ databases">
        <title>Positive selection, recombination, and allopatry shape intraspecific diversity of widespread and dominant cyanobacteria.</title>
        <authorList>
            <person name="Wei J."/>
            <person name="Shu W."/>
            <person name="Hu C."/>
        </authorList>
    </citation>
    <scope>NUCLEOTIDE SEQUENCE [LARGE SCALE GENOMIC DNA]</scope>
    <source>
        <strain evidence="2 3">GB2-A4</strain>
    </source>
</reference>
<evidence type="ECO:0000313" key="3">
    <source>
        <dbReference type="Proteomes" id="UP001464891"/>
    </source>
</evidence>
<evidence type="ECO:0000313" key="2">
    <source>
        <dbReference type="EMBL" id="MEP0820575.1"/>
    </source>
</evidence>
<dbReference type="Gene3D" id="1.10.443.10">
    <property type="entry name" value="Intergrase catalytic core"/>
    <property type="match status" value="1"/>
</dbReference>
<keyword evidence="1" id="KW-0233">DNA recombination</keyword>
<dbReference type="InterPro" id="IPR013762">
    <property type="entry name" value="Integrase-like_cat_sf"/>
</dbReference>
<organism evidence="2 3">
    <name type="scientific">Trichocoleus desertorum GB2-A4</name>
    <dbReference type="NCBI Taxonomy" id="2933944"/>
    <lineage>
        <taxon>Bacteria</taxon>
        <taxon>Bacillati</taxon>
        <taxon>Cyanobacteriota</taxon>
        <taxon>Cyanophyceae</taxon>
        <taxon>Leptolyngbyales</taxon>
        <taxon>Trichocoleusaceae</taxon>
        <taxon>Trichocoleus</taxon>
    </lineage>
</organism>
<accession>A0ABV0JFQ8</accession>
<keyword evidence="3" id="KW-1185">Reference proteome</keyword>
<dbReference type="EMBL" id="JAMPKM010000034">
    <property type="protein sequence ID" value="MEP0820575.1"/>
    <property type="molecule type" value="Genomic_DNA"/>
</dbReference>
<name>A0ABV0JFQ8_9CYAN</name>